<protein>
    <submittedName>
        <fullName evidence="1">Uncharacterized protein</fullName>
    </submittedName>
</protein>
<organism evidence="1 2">
    <name type="scientific">Pseudomonas fluorescens</name>
    <dbReference type="NCBI Taxonomy" id="294"/>
    <lineage>
        <taxon>Bacteria</taxon>
        <taxon>Pseudomonadati</taxon>
        <taxon>Pseudomonadota</taxon>
        <taxon>Gammaproteobacteria</taxon>
        <taxon>Pseudomonadales</taxon>
        <taxon>Pseudomonadaceae</taxon>
        <taxon>Pseudomonas</taxon>
    </lineage>
</organism>
<dbReference type="InterPro" id="IPR054199">
    <property type="entry name" value="DUF6904"/>
</dbReference>
<dbReference type="Proteomes" id="UP000076489">
    <property type="component" value="Unassembled WGS sequence"/>
</dbReference>
<dbReference type="AlphaFoldDB" id="A0A161ZFK0"/>
<accession>A0A161ZFK0</accession>
<dbReference type="OrthoDB" id="8351634at2"/>
<dbReference type="RefSeq" id="WP_063340697.1">
    <property type="nucleotide sequence ID" value="NZ_LUKJ01000002.1"/>
</dbReference>
<dbReference type="Pfam" id="PF21845">
    <property type="entry name" value="DUF6904"/>
    <property type="match status" value="1"/>
</dbReference>
<proteinExistence type="predicted"/>
<dbReference type="EMBL" id="LUKJ01000002">
    <property type="protein sequence ID" value="KZN20652.1"/>
    <property type="molecule type" value="Genomic_DNA"/>
</dbReference>
<evidence type="ECO:0000313" key="2">
    <source>
        <dbReference type="Proteomes" id="UP000076489"/>
    </source>
</evidence>
<gene>
    <name evidence="1" type="ORF">A1D17_03680</name>
</gene>
<evidence type="ECO:0000313" key="1">
    <source>
        <dbReference type="EMBL" id="KZN20652.1"/>
    </source>
</evidence>
<reference evidence="2" key="1">
    <citation type="submission" date="2016-03" db="EMBL/GenBank/DDBJ databases">
        <authorList>
            <person name="Ray J."/>
            <person name="Price M."/>
            <person name="Deutschbauer A."/>
        </authorList>
    </citation>
    <scope>NUCLEOTIDE SEQUENCE [LARGE SCALE GENOMIC DNA]</scope>
    <source>
        <strain evidence="2">FW300-N1B4</strain>
    </source>
</reference>
<reference evidence="1 2" key="2">
    <citation type="journal article" date="2018" name="Nature">
        <title>Mutant phenotypes for thousands of bacterial genes of unknown function.</title>
        <authorList>
            <person name="Price M.N."/>
            <person name="Wetmore K.M."/>
            <person name="Waters R.J."/>
            <person name="Callaghan M."/>
            <person name="Ray J."/>
            <person name="Liu H."/>
            <person name="Kuehl J.V."/>
            <person name="Melnyk R.A."/>
            <person name="Lamson J.S."/>
            <person name="Suh Y."/>
            <person name="Carlson H.K."/>
            <person name="Esquivel Z."/>
            <person name="Sadeeshkumar H."/>
            <person name="Chakraborty R."/>
            <person name="Zane G.M."/>
            <person name="Rubin B.E."/>
            <person name="Wall J.D."/>
            <person name="Visel A."/>
            <person name="Bristow J."/>
            <person name="Blow M.J."/>
            <person name="Arkin A.P."/>
            <person name="Deutschbauer A.M."/>
        </authorList>
    </citation>
    <scope>NUCLEOTIDE SEQUENCE [LARGE SCALE GENOMIC DNA]</scope>
    <source>
        <strain evidence="1 2">FW300-N1B4</strain>
    </source>
</reference>
<sequence>MQFENRKSNAGLIIWGDIYELKALWTFIHRVQDESDLLDSSDDGVLMSLAYEIRHAFDRMRRKATRKWYGDDPTPIYGFDCIWPNILVQVGLLRAGMAFMPAITRGEQAVMYGLESTVANALENLLPGTGEQFLKAAVSIGQYGEELIDKKLFSRTCYFLTLSPAQRKKQLGAIFDSLGLIWARDNYLDAKVFESFTIRGDYPDFKW</sequence>
<name>A0A161ZFK0_PSEFL</name>
<comment type="caution">
    <text evidence="1">The sequence shown here is derived from an EMBL/GenBank/DDBJ whole genome shotgun (WGS) entry which is preliminary data.</text>
</comment>